<evidence type="ECO:0008006" key="3">
    <source>
        <dbReference type="Google" id="ProtNLM"/>
    </source>
</evidence>
<dbReference type="InterPro" id="IPR007367">
    <property type="entry name" value="DUF433"/>
</dbReference>
<gene>
    <name evidence="1" type="ORF">SCABRO_03595</name>
</gene>
<dbReference type="InterPro" id="IPR036388">
    <property type="entry name" value="WH-like_DNA-bd_sf"/>
</dbReference>
<dbReference type="AlphaFoldDB" id="A0A0B0ED73"/>
<dbReference type="EMBL" id="JRYO01000250">
    <property type="protein sequence ID" value="KHE90639.1"/>
    <property type="molecule type" value="Genomic_DNA"/>
</dbReference>
<dbReference type="Proteomes" id="UP000030652">
    <property type="component" value="Unassembled WGS sequence"/>
</dbReference>
<organism evidence="1 2">
    <name type="scientific">Candidatus Scalindua brodae</name>
    <dbReference type="NCBI Taxonomy" id="237368"/>
    <lineage>
        <taxon>Bacteria</taxon>
        <taxon>Pseudomonadati</taxon>
        <taxon>Planctomycetota</taxon>
        <taxon>Candidatus Brocadiia</taxon>
        <taxon>Candidatus Brocadiales</taxon>
        <taxon>Candidatus Scalinduaceae</taxon>
        <taxon>Candidatus Scalindua</taxon>
    </lineage>
</organism>
<reference evidence="1 2" key="1">
    <citation type="submission" date="2014-10" db="EMBL/GenBank/DDBJ databases">
        <title>Draft genome of anammox bacterium scalindua brodae, obtained using differential coverage binning of sequence data from two enrichment reactors.</title>
        <authorList>
            <person name="Speth D.R."/>
            <person name="Russ L."/>
            <person name="Kartal B."/>
            <person name="Op den Camp H.J."/>
            <person name="Dutilh B.E."/>
            <person name="Jetten M.S."/>
        </authorList>
    </citation>
    <scope>NUCLEOTIDE SEQUENCE [LARGE SCALE GENOMIC DNA]</scope>
    <source>
        <strain evidence="1">RU1</strain>
    </source>
</reference>
<accession>A0A0B0ED73</accession>
<proteinExistence type="predicted"/>
<comment type="caution">
    <text evidence="1">The sequence shown here is derived from an EMBL/GenBank/DDBJ whole genome shotgun (WGS) entry which is preliminary data.</text>
</comment>
<dbReference type="Pfam" id="PF04255">
    <property type="entry name" value="DUF433"/>
    <property type="match status" value="1"/>
</dbReference>
<dbReference type="eggNOG" id="COG2442">
    <property type="taxonomic scope" value="Bacteria"/>
</dbReference>
<dbReference type="SUPFAM" id="SSF46689">
    <property type="entry name" value="Homeodomain-like"/>
    <property type="match status" value="1"/>
</dbReference>
<dbReference type="Gene3D" id="1.10.10.10">
    <property type="entry name" value="Winged helix-like DNA-binding domain superfamily/Winged helix DNA-binding domain"/>
    <property type="match status" value="1"/>
</dbReference>
<dbReference type="PANTHER" id="PTHR34849">
    <property type="entry name" value="SSL5025 PROTEIN"/>
    <property type="match status" value="1"/>
</dbReference>
<protein>
    <recommendedName>
        <fullName evidence="3">Antitoxin</fullName>
    </recommendedName>
</protein>
<dbReference type="InterPro" id="IPR009057">
    <property type="entry name" value="Homeodomain-like_sf"/>
</dbReference>
<dbReference type="PANTHER" id="PTHR34849:SF3">
    <property type="entry name" value="SSR2962 PROTEIN"/>
    <property type="match status" value="1"/>
</dbReference>
<evidence type="ECO:0000313" key="1">
    <source>
        <dbReference type="EMBL" id="KHE90639.1"/>
    </source>
</evidence>
<sequence length="78" mass="8723">MLERISIDPKICHGQACIKGTRIPVHQILQMLANGDTIEELIEEYPSIKREDILACLDYAGTLAEEQLSPVETIESNN</sequence>
<evidence type="ECO:0000313" key="2">
    <source>
        <dbReference type="Proteomes" id="UP000030652"/>
    </source>
</evidence>
<name>A0A0B0ED73_9BACT</name>